<keyword evidence="8 11" id="KW-0175">Coiled coil</keyword>
<feature type="coiled-coil region" evidence="11">
    <location>
        <begin position="133"/>
        <end position="177"/>
    </location>
</feature>
<evidence type="ECO:0000313" key="12">
    <source>
        <dbReference type="EMBL" id="JAP61056.1"/>
    </source>
</evidence>
<evidence type="ECO:0000256" key="3">
    <source>
        <dbReference type="ARBA" id="ARBA00013793"/>
    </source>
</evidence>
<organism evidence="12">
    <name type="scientific">Schistocephalus solidus</name>
    <name type="common">Tapeworm</name>
    <dbReference type="NCBI Taxonomy" id="70667"/>
    <lineage>
        <taxon>Eukaryota</taxon>
        <taxon>Metazoa</taxon>
        <taxon>Spiralia</taxon>
        <taxon>Lophotrochozoa</taxon>
        <taxon>Platyhelminthes</taxon>
        <taxon>Cestoda</taxon>
        <taxon>Eucestoda</taxon>
        <taxon>Diphyllobothriidea</taxon>
        <taxon>Diphyllobothriidae</taxon>
        <taxon>Schistocephalus</taxon>
    </lineage>
</organism>
<evidence type="ECO:0000256" key="7">
    <source>
        <dbReference type="ARBA" id="ARBA00022838"/>
    </source>
</evidence>
<evidence type="ECO:0000256" key="11">
    <source>
        <dbReference type="SAM" id="Coils"/>
    </source>
</evidence>
<dbReference type="GO" id="GO:0000444">
    <property type="term" value="C:MIS12/MIND type complex"/>
    <property type="evidence" value="ECO:0007669"/>
    <property type="project" value="TreeGrafter"/>
</dbReference>
<dbReference type="PANTHER" id="PTHR14527:SF2">
    <property type="entry name" value="PROTEIN MIS12 HOMOLOG"/>
    <property type="match status" value="1"/>
</dbReference>
<reference evidence="12" key="1">
    <citation type="submission" date="2016-01" db="EMBL/GenBank/DDBJ databases">
        <title>Reference transcriptome for the parasite Schistocephalus solidus: insights into the molecular evolution of parasitism.</title>
        <authorList>
            <person name="Hebert F.O."/>
            <person name="Grambauer S."/>
            <person name="Barber I."/>
            <person name="Landry C.R."/>
            <person name="Aubin-Horth N."/>
        </authorList>
    </citation>
    <scope>NUCLEOTIDE SEQUENCE</scope>
</reference>
<keyword evidence="7" id="KW-0995">Kinetochore</keyword>
<sequence>MTPTEEAEMEEEEIVEVPIEVAQEYVTSLVGFAPLQLSDDLFNVVTDNLAKLIDRFREALVEKFGLSISPKKLDAFMHRLKVKLQGHQNALFNKLDTFLLQDLFALGDNVVLAADAPHTTYSAKMDSALVKSISKHENNLALLNLAKGKMEQEFLDLKVLQEDLDEANARIKDLLHNCMGVQSVEELERTVKAERELCKYVQCARDSAMPP</sequence>
<name>A0A0V0J5P5_SCHSO</name>
<evidence type="ECO:0000256" key="2">
    <source>
        <dbReference type="ARBA" id="ARBA00008643"/>
    </source>
</evidence>
<evidence type="ECO:0000256" key="5">
    <source>
        <dbReference type="ARBA" id="ARBA00022618"/>
    </source>
</evidence>
<keyword evidence="6" id="KW-0498">Mitosis</keyword>
<dbReference type="AlphaFoldDB" id="A0A0V0J5P5"/>
<keyword evidence="5" id="KW-0132">Cell division</keyword>
<gene>
    <name evidence="12" type="ORF">TR151722</name>
</gene>
<keyword evidence="4" id="KW-0158">Chromosome</keyword>
<evidence type="ECO:0000256" key="1">
    <source>
        <dbReference type="ARBA" id="ARBA00004629"/>
    </source>
</evidence>
<comment type="subcellular location">
    <subcellularLocation>
        <location evidence="1">Chromosome</location>
        <location evidence="1">Centromere</location>
        <location evidence="1">Kinetochore</location>
    </subcellularLocation>
</comment>
<dbReference type="InterPro" id="IPR008685">
    <property type="entry name" value="Centromere_Mis12"/>
</dbReference>
<proteinExistence type="inferred from homology"/>
<evidence type="ECO:0000256" key="10">
    <source>
        <dbReference type="ARBA" id="ARBA00023328"/>
    </source>
</evidence>
<protein>
    <recommendedName>
        <fullName evidence="3">Protein MIS12 homolog</fullName>
    </recommendedName>
</protein>
<dbReference type="EMBL" id="GEEE01002169">
    <property type="protein sequence ID" value="JAP61056.1"/>
    <property type="molecule type" value="Transcribed_RNA"/>
</dbReference>
<accession>A0A0V0J5P5</accession>
<dbReference type="EMBL" id="GEEE01021428">
    <property type="protein sequence ID" value="JAP41797.1"/>
    <property type="molecule type" value="Transcribed_RNA"/>
</dbReference>
<dbReference type="PANTHER" id="PTHR14527">
    <property type="entry name" value="PROTEIN MIS12 HOMOLOG"/>
    <property type="match status" value="1"/>
</dbReference>
<dbReference type="GO" id="GO:0005634">
    <property type="term" value="C:nucleus"/>
    <property type="evidence" value="ECO:0007669"/>
    <property type="project" value="InterPro"/>
</dbReference>
<dbReference type="GO" id="GO:0051382">
    <property type="term" value="P:kinetochore assembly"/>
    <property type="evidence" value="ECO:0007669"/>
    <property type="project" value="TreeGrafter"/>
</dbReference>
<keyword evidence="10" id="KW-0137">Centromere</keyword>
<dbReference type="GO" id="GO:0051301">
    <property type="term" value="P:cell division"/>
    <property type="evidence" value="ECO:0007669"/>
    <property type="project" value="UniProtKB-KW"/>
</dbReference>
<evidence type="ECO:0000256" key="6">
    <source>
        <dbReference type="ARBA" id="ARBA00022776"/>
    </source>
</evidence>
<evidence type="ECO:0000256" key="4">
    <source>
        <dbReference type="ARBA" id="ARBA00022454"/>
    </source>
</evidence>
<dbReference type="GO" id="GO:0000070">
    <property type="term" value="P:mitotic sister chromatid segregation"/>
    <property type="evidence" value="ECO:0007669"/>
    <property type="project" value="TreeGrafter"/>
</dbReference>
<keyword evidence="9" id="KW-0131">Cell cycle</keyword>
<evidence type="ECO:0000256" key="8">
    <source>
        <dbReference type="ARBA" id="ARBA00023054"/>
    </source>
</evidence>
<evidence type="ECO:0000256" key="9">
    <source>
        <dbReference type="ARBA" id="ARBA00023306"/>
    </source>
</evidence>
<comment type="similarity">
    <text evidence="2">Belongs to the mis12 family.</text>
</comment>